<gene>
    <name evidence="1" type="ORF">DSO57_1010863</name>
</gene>
<protein>
    <submittedName>
        <fullName evidence="1">Uncharacterized protein</fullName>
    </submittedName>
</protein>
<name>A0ACC2TU73_9FUNG</name>
<keyword evidence="2" id="KW-1185">Reference proteome</keyword>
<evidence type="ECO:0000313" key="1">
    <source>
        <dbReference type="EMBL" id="KAJ9078045.1"/>
    </source>
</evidence>
<dbReference type="EMBL" id="QTSX02002166">
    <property type="protein sequence ID" value="KAJ9078045.1"/>
    <property type="molecule type" value="Genomic_DNA"/>
</dbReference>
<proteinExistence type="predicted"/>
<accession>A0ACC2TU73</accession>
<sequence>DCLLCVCAAPQNMALVHYELPTNFDIMVKEVIKWSSKVKQLPSWGKHQNLVPSPEVVIKENQNPPQRSGEMFPKN</sequence>
<evidence type="ECO:0000313" key="2">
    <source>
        <dbReference type="Proteomes" id="UP001165960"/>
    </source>
</evidence>
<organism evidence="1 2">
    <name type="scientific">Entomophthora muscae</name>
    <dbReference type="NCBI Taxonomy" id="34485"/>
    <lineage>
        <taxon>Eukaryota</taxon>
        <taxon>Fungi</taxon>
        <taxon>Fungi incertae sedis</taxon>
        <taxon>Zoopagomycota</taxon>
        <taxon>Entomophthoromycotina</taxon>
        <taxon>Entomophthoromycetes</taxon>
        <taxon>Entomophthorales</taxon>
        <taxon>Entomophthoraceae</taxon>
        <taxon>Entomophthora</taxon>
    </lineage>
</organism>
<dbReference type="Proteomes" id="UP001165960">
    <property type="component" value="Unassembled WGS sequence"/>
</dbReference>
<comment type="caution">
    <text evidence="1">The sequence shown here is derived from an EMBL/GenBank/DDBJ whole genome shotgun (WGS) entry which is preliminary data.</text>
</comment>
<feature type="non-terminal residue" evidence="1">
    <location>
        <position position="1"/>
    </location>
</feature>
<reference evidence="1" key="1">
    <citation type="submission" date="2022-04" db="EMBL/GenBank/DDBJ databases">
        <title>Genome of the entomopathogenic fungus Entomophthora muscae.</title>
        <authorList>
            <person name="Elya C."/>
            <person name="Lovett B.R."/>
            <person name="Lee E."/>
            <person name="Macias A.M."/>
            <person name="Hajek A.E."/>
            <person name="De Bivort B.L."/>
            <person name="Kasson M.T."/>
            <person name="De Fine Licht H.H."/>
            <person name="Stajich J.E."/>
        </authorList>
    </citation>
    <scope>NUCLEOTIDE SEQUENCE</scope>
    <source>
        <strain evidence="1">Berkeley</strain>
    </source>
</reference>